<dbReference type="EMBL" id="VSIX01000024">
    <property type="protein sequence ID" value="TYB31891.1"/>
    <property type="molecule type" value="Genomic_DNA"/>
</dbReference>
<organism evidence="8 9">
    <name type="scientific">Candidatus Mcinerneyibacterium aminivorans</name>
    <dbReference type="NCBI Taxonomy" id="2703815"/>
    <lineage>
        <taxon>Bacteria</taxon>
        <taxon>Candidatus Macinerneyibacteriota</taxon>
        <taxon>Candidatus Mcinerneyibacteria</taxon>
        <taxon>Candidatus Mcinerneyibacteriales</taxon>
        <taxon>Candidatus Mcinerneyibacteriaceae</taxon>
        <taxon>Candidatus Mcinerneyibacterium</taxon>
    </lineage>
</organism>
<dbReference type="PROSITE" id="PS00094">
    <property type="entry name" value="C5_MTASE_1"/>
    <property type="match status" value="1"/>
</dbReference>
<dbReference type="InterPro" id="IPR001525">
    <property type="entry name" value="C5_MeTfrase"/>
</dbReference>
<dbReference type="SUPFAM" id="SSF53335">
    <property type="entry name" value="S-adenosyl-L-methionine-dependent methyltransferases"/>
    <property type="match status" value="1"/>
</dbReference>
<dbReference type="PANTHER" id="PTHR46098">
    <property type="entry name" value="TRNA (CYTOSINE(38)-C(5))-METHYLTRANSFERASE"/>
    <property type="match status" value="1"/>
</dbReference>
<evidence type="ECO:0000256" key="5">
    <source>
        <dbReference type="PROSITE-ProRule" id="PRU01016"/>
    </source>
</evidence>
<evidence type="ECO:0000256" key="7">
    <source>
        <dbReference type="RuleBase" id="RU000417"/>
    </source>
</evidence>
<dbReference type="EC" id="2.1.1.37" evidence="7"/>
<evidence type="ECO:0000256" key="6">
    <source>
        <dbReference type="RuleBase" id="RU000416"/>
    </source>
</evidence>
<evidence type="ECO:0000256" key="1">
    <source>
        <dbReference type="ARBA" id="ARBA00022603"/>
    </source>
</evidence>
<dbReference type="GO" id="GO:0009307">
    <property type="term" value="P:DNA restriction-modification system"/>
    <property type="evidence" value="ECO:0007669"/>
    <property type="project" value="UniProtKB-KW"/>
</dbReference>
<evidence type="ECO:0000256" key="4">
    <source>
        <dbReference type="ARBA" id="ARBA00022747"/>
    </source>
</evidence>
<dbReference type="Gene3D" id="3.90.120.10">
    <property type="entry name" value="DNA Methylase, subunit A, domain 2"/>
    <property type="match status" value="1"/>
</dbReference>
<protein>
    <recommendedName>
        <fullName evidence="7">Cytosine-specific methyltransferase</fullName>
        <ecNumber evidence="7">2.1.1.37</ecNumber>
    </recommendedName>
</protein>
<comment type="similarity">
    <text evidence="5 6">Belongs to the class I-like SAM-binding methyltransferase superfamily. C5-methyltransferase family.</text>
</comment>
<accession>A0A5D0MK35</accession>
<keyword evidence="3 5" id="KW-0949">S-adenosyl-L-methionine</keyword>
<gene>
    <name evidence="8" type="primary">dcm</name>
    <name evidence="8" type="ORF">FXF47_01830</name>
</gene>
<reference evidence="8" key="1">
    <citation type="submission" date="2019-08" db="EMBL/GenBank/DDBJ databases">
        <title>Genomic characterization of a novel candidate phylum (ARYD3) from a high temperature, high salinity tertiary oil reservoir in north central Oklahoma, USA.</title>
        <authorList>
            <person name="Youssef N.H."/>
            <person name="Yadav A."/>
            <person name="Elshahed M.S."/>
        </authorList>
    </citation>
    <scope>NUCLEOTIDE SEQUENCE [LARGE SCALE GENOMIC DNA]</scope>
    <source>
        <strain evidence="8">ARYD3</strain>
    </source>
</reference>
<dbReference type="AlphaFoldDB" id="A0A5D0MK35"/>
<dbReference type="InterPro" id="IPR018117">
    <property type="entry name" value="C5_DNA_meth_AS"/>
</dbReference>
<keyword evidence="2 5" id="KW-0808">Transferase</keyword>
<dbReference type="Proteomes" id="UP000324143">
    <property type="component" value="Unassembled WGS sequence"/>
</dbReference>
<keyword evidence="4" id="KW-0680">Restriction system</keyword>
<dbReference type="NCBIfam" id="TIGR00675">
    <property type="entry name" value="dcm"/>
    <property type="match status" value="1"/>
</dbReference>
<dbReference type="CDD" id="cd00315">
    <property type="entry name" value="Cyt_C5_DNA_methylase"/>
    <property type="match status" value="1"/>
</dbReference>
<dbReference type="Pfam" id="PF00145">
    <property type="entry name" value="DNA_methylase"/>
    <property type="match status" value="1"/>
</dbReference>
<dbReference type="GO" id="GO:0032259">
    <property type="term" value="P:methylation"/>
    <property type="evidence" value="ECO:0007669"/>
    <property type="project" value="UniProtKB-KW"/>
</dbReference>
<dbReference type="InterPro" id="IPR050750">
    <property type="entry name" value="C5-MTase"/>
</dbReference>
<keyword evidence="9" id="KW-1185">Reference proteome</keyword>
<evidence type="ECO:0000256" key="3">
    <source>
        <dbReference type="ARBA" id="ARBA00022691"/>
    </source>
</evidence>
<dbReference type="Gene3D" id="3.40.50.150">
    <property type="entry name" value="Vaccinia Virus protein VP39"/>
    <property type="match status" value="1"/>
</dbReference>
<dbReference type="PROSITE" id="PS51679">
    <property type="entry name" value="SAM_MT_C5"/>
    <property type="match status" value="1"/>
</dbReference>
<dbReference type="PRINTS" id="PR00105">
    <property type="entry name" value="C5METTRFRASE"/>
</dbReference>
<evidence type="ECO:0000313" key="8">
    <source>
        <dbReference type="EMBL" id="TYB31891.1"/>
    </source>
</evidence>
<proteinExistence type="inferred from homology"/>
<dbReference type="PANTHER" id="PTHR46098:SF1">
    <property type="entry name" value="TRNA (CYTOSINE(38)-C(5))-METHYLTRANSFERASE"/>
    <property type="match status" value="1"/>
</dbReference>
<comment type="catalytic activity">
    <reaction evidence="7">
        <text>a 2'-deoxycytidine in DNA + S-adenosyl-L-methionine = a 5-methyl-2'-deoxycytidine in DNA + S-adenosyl-L-homocysteine + H(+)</text>
        <dbReference type="Rhea" id="RHEA:13681"/>
        <dbReference type="Rhea" id="RHEA-COMP:11369"/>
        <dbReference type="Rhea" id="RHEA-COMP:11370"/>
        <dbReference type="ChEBI" id="CHEBI:15378"/>
        <dbReference type="ChEBI" id="CHEBI:57856"/>
        <dbReference type="ChEBI" id="CHEBI:59789"/>
        <dbReference type="ChEBI" id="CHEBI:85452"/>
        <dbReference type="ChEBI" id="CHEBI:85454"/>
        <dbReference type="EC" id="2.1.1.37"/>
    </reaction>
</comment>
<dbReference type="InterPro" id="IPR029063">
    <property type="entry name" value="SAM-dependent_MTases_sf"/>
</dbReference>
<evidence type="ECO:0000256" key="2">
    <source>
        <dbReference type="ARBA" id="ARBA00022679"/>
    </source>
</evidence>
<evidence type="ECO:0000313" key="9">
    <source>
        <dbReference type="Proteomes" id="UP000324143"/>
    </source>
</evidence>
<feature type="active site" evidence="5">
    <location>
        <position position="74"/>
    </location>
</feature>
<dbReference type="GO" id="GO:0003886">
    <property type="term" value="F:DNA (cytosine-5-)-methyltransferase activity"/>
    <property type="evidence" value="ECO:0007669"/>
    <property type="project" value="UniProtKB-EC"/>
</dbReference>
<comment type="caution">
    <text evidence="8">The sequence shown here is derived from an EMBL/GenBank/DDBJ whole genome shotgun (WGS) entry which is preliminary data.</text>
</comment>
<name>A0A5D0MK35_9BACT</name>
<sequence length="332" mass="38525">MNLDVGSLFAGVGGICLGFKKAGYNVVWANEFDKFAQKTYKANFPDVELNPKDIRKLSKKEIPQFEILTAGFPCQAFSIAGYQNGFDDERGNLFFEIKRIIEIMNSKPKILILENVKNLESHDNGNTFKVIKEVLKYLGYSIKYKILNTLEYANIPQNRERIFIIGFLNEDIANKFEFPEKIDLNKNIHDVINIEEKKPNKYYYKQNSKYFKMLKEKFDNKNTVYQIRRVYVRKNKSNVCPTLTANMGTGGHNVPIIKDKYGFRKLTPRETFLFQGFDKNFILPDEVSDTQLYKQAGNTVTVTIIKRIAKKIKKALKETDSKFIIDKKVKVK</sequence>
<keyword evidence="1 5" id="KW-0489">Methyltransferase</keyword>